<evidence type="ECO:0000313" key="1">
    <source>
        <dbReference type="EMBL" id="KKM17643.1"/>
    </source>
</evidence>
<gene>
    <name evidence="1" type="ORF">LCGC14_1673740</name>
</gene>
<comment type="caution">
    <text evidence="1">The sequence shown here is derived from an EMBL/GenBank/DDBJ whole genome shotgun (WGS) entry which is preliminary data.</text>
</comment>
<proteinExistence type="predicted"/>
<name>A0A0F9K6F8_9ZZZZ</name>
<accession>A0A0F9K6F8</accession>
<dbReference type="AlphaFoldDB" id="A0A0F9K6F8"/>
<feature type="non-terminal residue" evidence="1">
    <location>
        <position position="1"/>
    </location>
</feature>
<organism evidence="1">
    <name type="scientific">marine sediment metagenome</name>
    <dbReference type="NCBI Taxonomy" id="412755"/>
    <lineage>
        <taxon>unclassified sequences</taxon>
        <taxon>metagenomes</taxon>
        <taxon>ecological metagenomes</taxon>
    </lineage>
</organism>
<reference evidence="1" key="1">
    <citation type="journal article" date="2015" name="Nature">
        <title>Complex archaea that bridge the gap between prokaryotes and eukaryotes.</title>
        <authorList>
            <person name="Spang A."/>
            <person name="Saw J.H."/>
            <person name="Jorgensen S.L."/>
            <person name="Zaremba-Niedzwiedzka K."/>
            <person name="Martijn J."/>
            <person name="Lind A.E."/>
            <person name="van Eijk R."/>
            <person name="Schleper C."/>
            <person name="Guy L."/>
            <person name="Ettema T.J."/>
        </authorList>
    </citation>
    <scope>NUCLEOTIDE SEQUENCE</scope>
</reference>
<sequence length="647" mass="67851">AGTFLTQLDDSVTCTAPVADDVDPGDFPVGNYSFDTNVLFIDSSNDRVGIGTVSPYTKFSVDTGSNENLHIRSGTDFGGSGTAIDNLNDAQSAIIPLRIRANPILLDGNVGIGTVSNTYPLHIYGSSPTIAIEGSTSGNAWRMETSPTNNVFYFTEANVGSSFVIESGAGSNRIYIQSGGNIGISTSTPQNRLNVIGDGNFTSNLNVGDDLTVDTDTLFVDSGNNRVGIGTTTPNSGLHYQGDILYLTPNAGADSNDNITIKNYATSNGAPNIILKTADISGAYGISVGTLSLIGGSKTTHYGGIGGGGGKISLQGGRGRDSANNPSSYAPILLQSNGGNVGIGTTSPDRLFEIFGSASVFRFRDSGATASSTTAFIEFGGTDGGNWNRTGYIGDGSSGNTDLYFQAEEGNLRLGDSSGISVLTLQGGNVGIGTTSPDSRLQIDGNFTSETDSTDSIGTSAIKWLNGFFVNLFVSGDLNVTGNITSANVFVPQYAFTHTNETIPLTTSSVWANVTFGQEVTDILFGITHVHTGIMNHTFTFSEDGIYEIHYDFDVEDTSPSASDIDVAGRVIYENGTEIPGSVFETDIIKQDIETELSHDFLMSVLDGDKIVFQFVADDVDVQISTHGTFGVAPESATVVIKKIANL</sequence>
<dbReference type="EMBL" id="LAZR01014405">
    <property type="protein sequence ID" value="KKM17643.1"/>
    <property type="molecule type" value="Genomic_DNA"/>
</dbReference>
<protein>
    <submittedName>
        <fullName evidence="1">Uncharacterized protein</fullName>
    </submittedName>
</protein>